<evidence type="ECO:0000313" key="3">
    <source>
        <dbReference type="Proteomes" id="UP001224428"/>
    </source>
</evidence>
<keyword evidence="1" id="KW-1133">Transmembrane helix</keyword>
<keyword evidence="3" id="KW-1185">Reference proteome</keyword>
<accession>A0AAJ1UWZ2</accession>
<keyword evidence="1" id="KW-0472">Membrane</keyword>
<dbReference type="Proteomes" id="UP001224428">
    <property type="component" value="Unassembled WGS sequence"/>
</dbReference>
<comment type="caution">
    <text evidence="2">The sequence shown here is derived from an EMBL/GenBank/DDBJ whole genome shotgun (WGS) entry which is preliminary data.</text>
</comment>
<proteinExistence type="predicted"/>
<evidence type="ECO:0000256" key="1">
    <source>
        <dbReference type="SAM" id="Phobius"/>
    </source>
</evidence>
<dbReference type="AlphaFoldDB" id="A0AAJ1UWZ2"/>
<dbReference type="RefSeq" id="WP_283827371.1">
    <property type="nucleotide sequence ID" value="NZ_JASDDP010000024.1"/>
</dbReference>
<keyword evidence="1" id="KW-0812">Transmembrane</keyword>
<evidence type="ECO:0000313" key="2">
    <source>
        <dbReference type="EMBL" id="MDJ1645975.1"/>
    </source>
</evidence>
<name>A0AAJ1UWZ2_9MOLU</name>
<feature type="transmembrane region" description="Helical" evidence="1">
    <location>
        <begin position="12"/>
        <end position="32"/>
    </location>
</feature>
<protein>
    <submittedName>
        <fullName evidence="2">Uncharacterized protein</fullName>
    </submittedName>
</protein>
<gene>
    <name evidence="2" type="ORF">QLQ80_02700</name>
</gene>
<organism evidence="2 3">
    <name type="scientific">Mycoplasma phocimorsus</name>
    <dbReference type="NCBI Taxonomy" id="3045839"/>
    <lineage>
        <taxon>Bacteria</taxon>
        <taxon>Bacillati</taxon>
        <taxon>Mycoplasmatota</taxon>
        <taxon>Mollicutes</taxon>
        <taxon>Mycoplasmataceae</taxon>
        <taxon>Mycoplasma</taxon>
    </lineage>
</organism>
<dbReference type="EMBL" id="JASDDP010000024">
    <property type="protein sequence ID" value="MDJ1645975.1"/>
    <property type="molecule type" value="Genomic_DNA"/>
</dbReference>
<reference evidence="2" key="1">
    <citation type="submission" date="2023-05" db="EMBL/GenBank/DDBJ databases">
        <title>Mycoplasma phocimorsus sp. nov., isolated from Scandinavian patients with seal finger or septic arthritis after contact with seals.</title>
        <authorList>
            <person name="Skafte-Holm A."/>
            <person name="Pedersen T.R."/>
            <person name="Froelund M."/>
            <person name="Stegger M."/>
            <person name="Qvortrup K."/>
            <person name="Michaels D.L."/>
            <person name="Brown D.R."/>
            <person name="Jensen J.S."/>
        </authorList>
    </citation>
    <scope>NUCLEOTIDE SEQUENCE</scope>
    <source>
        <strain evidence="2">M5725</strain>
    </source>
</reference>
<sequence>MKKVALFVKNKIFWTFILLISVLSVFIGVLIFKMKNPYKPAFFNYSSYISKKNREEMEKTFTYKEFGTVIEFKNALEKEQAAAGILPASEAARLVKEDRIRKIDFNQVFNLKGERILKSTNEVKNFIQNIVTPITWRQLESYDEYLKNTLDKKKNKIEDRHLWEYFLPYYSQEYVIAYSSHKNGGKILEGVQDYELSWFEILSKLKELGYQNIAITNDLRNNIALGTTRLLSKNKADFFIENNGKLTKDDYVDQLDSFQKLIEESLDVKITQHDKVLFEPDGSNLLDKLIIKESNINLGILFNGDGLDAFYSEDNNKDVEEGSVRIIKPKQTVITLDGIIINNSVSDEEVGTYLQRLNTSLYSHEKYINYEDFNDYSLLEKKLEQHKIINEDGEEEIDYSAVNFASNFDFINYTPVYKIEYNYFLDNYFDDDEKGRLAFNIYKIDNNKAIFLQPIDKELDAQARIKFNNIVSN</sequence>